<name>X1DIE8_9ZZZZ</name>
<dbReference type="EMBL" id="BART01029545">
    <property type="protein sequence ID" value="GAH08050.1"/>
    <property type="molecule type" value="Genomic_DNA"/>
</dbReference>
<comment type="caution">
    <text evidence="1">The sequence shown here is derived from an EMBL/GenBank/DDBJ whole genome shotgun (WGS) entry which is preliminary data.</text>
</comment>
<sequence>MWLYNCTSHSIYTSYNFHNIYIYAFDVTDTQAFGEFGKVCTFGKNWFTYSTVNENYTWPYWWSTNSGWTYYTFLREGASTSPGQVLTTTVAASSKTFNDGIFSSVTSTVGASAIQINYDGLVVSDGTGHIHAGTKVLSMVGQTVEPIQTVDIEIENTGSEGDLTVFGLVLPDGITSDQSTGFSVGEGSTYTVTLSVANTNTVGYYSGEMKILHDATGGEFTIATVSGSVTAQPADVFIIGEGE</sequence>
<dbReference type="InterPro" id="IPR013783">
    <property type="entry name" value="Ig-like_fold"/>
</dbReference>
<gene>
    <name evidence="1" type="ORF">S01H4_51809</name>
</gene>
<dbReference type="Gene3D" id="2.60.40.10">
    <property type="entry name" value="Immunoglobulins"/>
    <property type="match status" value="1"/>
</dbReference>
<organism evidence="1">
    <name type="scientific">marine sediment metagenome</name>
    <dbReference type="NCBI Taxonomy" id="412755"/>
    <lineage>
        <taxon>unclassified sequences</taxon>
        <taxon>metagenomes</taxon>
        <taxon>ecological metagenomes</taxon>
    </lineage>
</organism>
<protein>
    <submittedName>
        <fullName evidence="1">Uncharacterized protein</fullName>
    </submittedName>
</protein>
<dbReference type="AlphaFoldDB" id="X1DIE8"/>
<evidence type="ECO:0000313" key="1">
    <source>
        <dbReference type="EMBL" id="GAH08050.1"/>
    </source>
</evidence>
<accession>X1DIE8</accession>
<proteinExistence type="predicted"/>
<reference evidence="1" key="1">
    <citation type="journal article" date="2014" name="Front. Microbiol.">
        <title>High frequency of phylogenetically diverse reductive dehalogenase-homologous genes in deep subseafloor sedimentary metagenomes.</title>
        <authorList>
            <person name="Kawai M."/>
            <person name="Futagami T."/>
            <person name="Toyoda A."/>
            <person name="Takaki Y."/>
            <person name="Nishi S."/>
            <person name="Hori S."/>
            <person name="Arai W."/>
            <person name="Tsubouchi T."/>
            <person name="Morono Y."/>
            <person name="Uchiyama I."/>
            <person name="Ito T."/>
            <person name="Fujiyama A."/>
            <person name="Inagaki F."/>
            <person name="Takami H."/>
        </authorList>
    </citation>
    <scope>NUCLEOTIDE SEQUENCE</scope>
    <source>
        <strain evidence="1">Expedition CK06-06</strain>
    </source>
</reference>